<evidence type="ECO:0000256" key="7">
    <source>
        <dbReference type="ARBA" id="ARBA00048220"/>
    </source>
</evidence>
<dbReference type="EC" id="6.2.-.-" evidence="8"/>
<dbReference type="Pfam" id="PF00708">
    <property type="entry name" value="Acylphosphatase"/>
    <property type="match status" value="1"/>
</dbReference>
<dbReference type="GO" id="GO:0016874">
    <property type="term" value="F:ligase activity"/>
    <property type="evidence" value="ECO:0007669"/>
    <property type="project" value="UniProtKB-UniRule"/>
</dbReference>
<dbReference type="NCBIfam" id="TIGR00143">
    <property type="entry name" value="hypF"/>
    <property type="match status" value="1"/>
</dbReference>
<organism evidence="12 13">
    <name type="scientific">Blastochloris viridis</name>
    <name type="common">Rhodopseudomonas viridis</name>
    <dbReference type="NCBI Taxonomy" id="1079"/>
    <lineage>
        <taxon>Bacteria</taxon>
        <taxon>Pseudomonadati</taxon>
        <taxon>Pseudomonadota</taxon>
        <taxon>Alphaproteobacteria</taxon>
        <taxon>Hyphomicrobiales</taxon>
        <taxon>Blastochloridaceae</taxon>
        <taxon>Blastochloris</taxon>
    </lineage>
</organism>
<keyword evidence="6" id="KW-0862">Zinc</keyword>
<dbReference type="PATRIC" id="fig|1079.7.peg.2084"/>
<dbReference type="UniPathway" id="UPA00335"/>
<keyword evidence="5" id="KW-0863">Zinc-finger</keyword>
<dbReference type="InterPro" id="IPR006070">
    <property type="entry name" value="Sua5-like_dom"/>
</dbReference>
<dbReference type="Gene3D" id="3.30.420.360">
    <property type="match status" value="1"/>
</dbReference>
<evidence type="ECO:0000256" key="2">
    <source>
        <dbReference type="ARBA" id="ARBA00008097"/>
    </source>
</evidence>
<evidence type="ECO:0000256" key="8">
    <source>
        <dbReference type="PIRNR" id="PIRNR006256"/>
    </source>
</evidence>
<name>A0A0S4Q4S1_BLAVI</name>
<proteinExistence type="inferred from homology"/>
<dbReference type="PANTHER" id="PTHR42959">
    <property type="entry name" value="CARBAMOYLTRANSFERASE"/>
    <property type="match status" value="1"/>
</dbReference>
<feature type="domain" description="Acylphosphatase-like" evidence="10">
    <location>
        <begin position="2"/>
        <end position="86"/>
    </location>
</feature>
<keyword evidence="9" id="KW-0378">Hydrolase</keyword>
<dbReference type="Pfam" id="PF17788">
    <property type="entry name" value="HypF_C"/>
    <property type="match status" value="1"/>
</dbReference>
<dbReference type="InterPro" id="IPR017945">
    <property type="entry name" value="DHBP_synth_RibB-like_a/b_dom"/>
</dbReference>
<dbReference type="Pfam" id="PF01300">
    <property type="entry name" value="Sua5_yciO_yrdC"/>
    <property type="match status" value="1"/>
</dbReference>
<evidence type="ECO:0000259" key="10">
    <source>
        <dbReference type="PROSITE" id="PS51160"/>
    </source>
</evidence>
<dbReference type="InterPro" id="IPR041440">
    <property type="entry name" value="HypF_C"/>
</dbReference>
<dbReference type="Gene3D" id="3.90.870.50">
    <property type="match status" value="1"/>
</dbReference>
<dbReference type="Pfam" id="PF22521">
    <property type="entry name" value="HypF_C_2"/>
    <property type="match status" value="1"/>
</dbReference>
<dbReference type="InterPro" id="IPR036046">
    <property type="entry name" value="Acylphosphatase-like_dom_sf"/>
</dbReference>
<dbReference type="InterPro" id="IPR055128">
    <property type="entry name" value="HypF_C_2"/>
</dbReference>
<comment type="catalytic activity">
    <reaction evidence="7 8">
        <text>C-terminal L-cysteinyl-[HypE protein] + carbamoyl phosphate + ATP + H2O = C-terminal S-carboxamide-L-cysteinyl-[HypE protein] + AMP + phosphate + diphosphate + H(+)</text>
        <dbReference type="Rhea" id="RHEA:55636"/>
        <dbReference type="Rhea" id="RHEA-COMP:14247"/>
        <dbReference type="Rhea" id="RHEA-COMP:14392"/>
        <dbReference type="ChEBI" id="CHEBI:15377"/>
        <dbReference type="ChEBI" id="CHEBI:15378"/>
        <dbReference type="ChEBI" id="CHEBI:30616"/>
        <dbReference type="ChEBI" id="CHEBI:33019"/>
        <dbReference type="ChEBI" id="CHEBI:43474"/>
        <dbReference type="ChEBI" id="CHEBI:58228"/>
        <dbReference type="ChEBI" id="CHEBI:76913"/>
        <dbReference type="ChEBI" id="CHEBI:139126"/>
        <dbReference type="ChEBI" id="CHEBI:456215"/>
    </reaction>
</comment>
<comment type="function">
    <text evidence="8">Involved in the maturation of [NiFe] hydrogenases. Along with HypE, it catalyzes the synthesis of the CN ligands of the active site iron of [NiFe]-hydrogenases. HypF functions as a carbamoyl transferase using carbamoylphosphate as a substrate and transferring the carboxamido moiety in an ATP-dependent reaction to the thiolate of the C-terminal cysteine of HypE yielding a protein-S-carboxamide.</text>
</comment>
<protein>
    <recommendedName>
        <fullName evidence="8">Carbamoyltransferase HypF</fullName>
        <ecNumber evidence="8">6.2.-.-</ecNumber>
    </recommendedName>
</protein>
<reference evidence="13" key="1">
    <citation type="journal article" date="2016" name="Genome Announc.">
        <title>Revised genome sequence of the purple photosynthetic bacterium Blastochloris viridis.</title>
        <authorList>
            <person name="Liu L.N."/>
            <person name="Faulkner M."/>
            <person name="Liu X."/>
            <person name="Huang F."/>
            <person name="Darby A.C."/>
            <person name="Hall N."/>
        </authorList>
    </citation>
    <scope>NUCLEOTIDE SEQUENCE [LARGE SCALE GENOMIC DNA]</scope>
    <source>
        <strain evidence="13">ATCC 19567 / DSM 133 / F</strain>
    </source>
</reference>
<dbReference type="GO" id="GO:0003725">
    <property type="term" value="F:double-stranded RNA binding"/>
    <property type="evidence" value="ECO:0007669"/>
    <property type="project" value="InterPro"/>
</dbReference>
<dbReference type="GO" id="GO:0003998">
    <property type="term" value="F:acylphosphatase activity"/>
    <property type="evidence" value="ECO:0007669"/>
    <property type="project" value="UniProtKB-EC"/>
</dbReference>
<keyword evidence="3" id="KW-0436">Ligase</keyword>
<feature type="active site" evidence="9">
    <location>
        <position position="35"/>
    </location>
</feature>
<comment type="catalytic activity">
    <reaction evidence="9">
        <text>an acyl phosphate + H2O = a carboxylate + phosphate + H(+)</text>
        <dbReference type="Rhea" id="RHEA:14965"/>
        <dbReference type="ChEBI" id="CHEBI:15377"/>
        <dbReference type="ChEBI" id="CHEBI:15378"/>
        <dbReference type="ChEBI" id="CHEBI:29067"/>
        <dbReference type="ChEBI" id="CHEBI:43474"/>
        <dbReference type="ChEBI" id="CHEBI:59918"/>
        <dbReference type="EC" id="3.6.1.7"/>
    </reaction>
</comment>
<dbReference type="Gene3D" id="3.30.420.40">
    <property type="match status" value="1"/>
</dbReference>
<dbReference type="PANTHER" id="PTHR42959:SF1">
    <property type="entry name" value="CARBAMOYLTRANSFERASE HYPF"/>
    <property type="match status" value="1"/>
</dbReference>
<dbReference type="GO" id="GO:0008270">
    <property type="term" value="F:zinc ion binding"/>
    <property type="evidence" value="ECO:0007669"/>
    <property type="project" value="UniProtKB-KW"/>
</dbReference>
<gene>
    <name evidence="12" type="primary">hypF</name>
    <name evidence="12" type="ORF">BVIRIDIS_19770</name>
</gene>
<dbReference type="InterPro" id="IPR051060">
    <property type="entry name" value="Carbamoyltrans_HypF-like"/>
</dbReference>
<dbReference type="AlphaFoldDB" id="A0A0S4Q4S1"/>
<dbReference type="InterPro" id="IPR017968">
    <property type="entry name" value="Acylphosphatase_CS"/>
</dbReference>
<dbReference type="Pfam" id="PF07503">
    <property type="entry name" value="zf-HYPF"/>
    <property type="match status" value="2"/>
</dbReference>
<comment type="pathway">
    <text evidence="1 8">Protein modification; [NiFe] hydrogenase maturation.</text>
</comment>
<dbReference type="PROSITE" id="PS00150">
    <property type="entry name" value="ACYLPHOSPHATASE_1"/>
    <property type="match status" value="1"/>
</dbReference>
<evidence type="ECO:0000256" key="5">
    <source>
        <dbReference type="ARBA" id="ARBA00022771"/>
    </source>
</evidence>
<dbReference type="InterPro" id="IPR011125">
    <property type="entry name" value="Znf_HypF"/>
</dbReference>
<evidence type="ECO:0000256" key="4">
    <source>
        <dbReference type="ARBA" id="ARBA00022723"/>
    </source>
</evidence>
<dbReference type="PROSITE" id="PS51163">
    <property type="entry name" value="YRDC"/>
    <property type="match status" value="1"/>
</dbReference>
<dbReference type="GO" id="GO:0016743">
    <property type="term" value="F:carboxyl- or carbamoyltransferase activity"/>
    <property type="evidence" value="ECO:0007669"/>
    <property type="project" value="UniProtKB-UniRule"/>
</dbReference>
<evidence type="ECO:0000256" key="9">
    <source>
        <dbReference type="PROSITE-ProRule" id="PRU00520"/>
    </source>
</evidence>
<dbReference type="EMBL" id="LN907867">
    <property type="protein sequence ID" value="CUU42961.1"/>
    <property type="molecule type" value="Genomic_DNA"/>
</dbReference>
<evidence type="ECO:0000259" key="11">
    <source>
        <dbReference type="PROSITE" id="PS51163"/>
    </source>
</evidence>
<evidence type="ECO:0000256" key="6">
    <source>
        <dbReference type="ARBA" id="ARBA00022833"/>
    </source>
</evidence>
<dbReference type="GO" id="GO:0051604">
    <property type="term" value="P:protein maturation"/>
    <property type="evidence" value="ECO:0007669"/>
    <property type="project" value="TreeGrafter"/>
</dbReference>
<evidence type="ECO:0000313" key="12">
    <source>
        <dbReference type="EMBL" id="CUU42961.1"/>
    </source>
</evidence>
<dbReference type="InterPro" id="IPR001792">
    <property type="entry name" value="Acylphosphatase-like_dom"/>
</dbReference>
<keyword evidence="12" id="KW-0808">Transferase</keyword>
<dbReference type="PIRSF" id="PIRSF006256">
    <property type="entry name" value="CMPcnvr_hdrg_mat"/>
    <property type="match status" value="1"/>
</dbReference>
<dbReference type="SUPFAM" id="SSF54975">
    <property type="entry name" value="Acylphosphatase/BLUF domain-like"/>
    <property type="match status" value="1"/>
</dbReference>
<evidence type="ECO:0000313" key="13">
    <source>
        <dbReference type="Proteomes" id="UP000065734"/>
    </source>
</evidence>
<dbReference type="Proteomes" id="UP000065734">
    <property type="component" value="Chromosome I"/>
</dbReference>
<dbReference type="STRING" id="1079.BVIR_2533"/>
<dbReference type="PROSITE" id="PS51160">
    <property type="entry name" value="ACYLPHOSPHATASE_3"/>
    <property type="match status" value="1"/>
</dbReference>
<sequence>MREAIRLRGVVQGVGMRPFVFALAERFKLAGFVRNDAAGVTIEVEGNGLDDFAAALTAEAPPLARIERLERSALSPRGGHGFAIEASSAGLALTGIPADAATCEACLDELFDPASRFHRYPFITCTHCGPRYTLTSRVPYDRASTSMAAFTLCPACARDYRDPRNRRFHAETIACPACGPQLSHSVADIAAALRGGRIVALKGIGGFHLMCDATSEAAVAELRRRKLREAKPFAVMVANAASLDLFARPEAAHRAALDSPARPIVLMKARPGALAPSVAPRLGHVGVILPYAPVHHLVFHALAGMPAGRAWRASPLPLALVATSANPGGEPLVVDDDDAHRRLGGIADLIVTHDRPIVVRADDSVMAVIDGAPAFVRRARGFVPDPIDLGRDGPCVLGVGAHLKTTVTLTRGREAFVSQHVGDLDRAEAFRFYRETVAHLMTVLDVVPETIACDLHPDYCSTRFAEEFGRPMVRVQHHAAHIAAIAAEHGCRGPLLGVALDGHGFGDGGPDGNWGGELMMVEGAAWRRLGHLRPLALPGGDRAAREPWRMALAALHATGRLDSASARFPQFPLAGALATRVALSPTTTSLGRLFDAAAGLLGVRLLQDFEAQAAMELEALVETPRVLAGGFAIDNGVLDVSPLLAALAAPGIDRRAGAELFHGTLIEALATWIAAAAAQHGHRDVALAGGCLMNRVLADGLAGALRARGLSPLLARKVPCNDGGLSLGQVAMAAAMAVATAGGD</sequence>
<feature type="domain" description="YrdC-like" evidence="11">
    <location>
        <begin position="183"/>
        <end position="381"/>
    </location>
</feature>
<feature type="active site" evidence="9">
    <location>
        <position position="17"/>
    </location>
</feature>
<dbReference type="InterPro" id="IPR004421">
    <property type="entry name" value="Carbamoyltransferase_HypF"/>
</dbReference>
<dbReference type="Gene3D" id="3.30.110.120">
    <property type="match status" value="1"/>
</dbReference>
<keyword evidence="13" id="KW-1185">Reference proteome</keyword>
<dbReference type="SUPFAM" id="SSF55821">
    <property type="entry name" value="YrdC/RibB"/>
    <property type="match status" value="1"/>
</dbReference>
<comment type="similarity">
    <text evidence="2 8">Belongs to the carbamoyltransferase HypF family.</text>
</comment>
<evidence type="ECO:0000256" key="1">
    <source>
        <dbReference type="ARBA" id="ARBA00004711"/>
    </source>
</evidence>
<evidence type="ECO:0000256" key="3">
    <source>
        <dbReference type="ARBA" id="ARBA00022598"/>
    </source>
</evidence>
<accession>A0A0S4Q4S1</accession>
<keyword evidence="4" id="KW-0479">Metal-binding</keyword>